<protein>
    <submittedName>
        <fullName evidence="2">Uncharacterized protein</fullName>
    </submittedName>
</protein>
<evidence type="ECO:0000256" key="1">
    <source>
        <dbReference type="SAM" id="Phobius"/>
    </source>
</evidence>
<keyword evidence="1" id="KW-0812">Transmembrane</keyword>
<feature type="transmembrane region" description="Helical" evidence="1">
    <location>
        <begin position="17"/>
        <end position="38"/>
    </location>
</feature>
<proteinExistence type="predicted"/>
<comment type="caution">
    <text evidence="2">The sequence shown here is derived from an EMBL/GenBank/DDBJ whole genome shotgun (WGS) entry which is preliminary data.</text>
</comment>
<keyword evidence="1" id="KW-0472">Membrane</keyword>
<keyword evidence="1" id="KW-1133">Transmembrane helix</keyword>
<organism evidence="2 3">
    <name type="scientific">Rhizobium lentis</name>
    <dbReference type="NCBI Taxonomy" id="1138194"/>
    <lineage>
        <taxon>Bacteria</taxon>
        <taxon>Pseudomonadati</taxon>
        <taxon>Pseudomonadota</taxon>
        <taxon>Alphaproteobacteria</taxon>
        <taxon>Hyphomicrobiales</taxon>
        <taxon>Rhizobiaceae</taxon>
        <taxon>Rhizobium/Agrobacterium group</taxon>
        <taxon>Rhizobium</taxon>
    </lineage>
</organism>
<evidence type="ECO:0000313" key="2">
    <source>
        <dbReference type="EMBL" id="MBB5563665.1"/>
    </source>
</evidence>
<dbReference type="EMBL" id="JACHBC010000013">
    <property type="protein sequence ID" value="MBB5563665.1"/>
    <property type="molecule type" value="Genomic_DNA"/>
</dbReference>
<dbReference type="RefSeq" id="WP_176439444.1">
    <property type="nucleotide sequence ID" value="NZ_JACHBB010000013.1"/>
</dbReference>
<keyword evidence="3" id="KW-1185">Reference proteome</keyword>
<dbReference type="Proteomes" id="UP000528824">
    <property type="component" value="Unassembled WGS sequence"/>
</dbReference>
<evidence type="ECO:0000313" key="3">
    <source>
        <dbReference type="Proteomes" id="UP000528824"/>
    </source>
</evidence>
<name>A0A7W8XIY5_9HYPH</name>
<reference evidence="2 3" key="1">
    <citation type="submission" date="2020-08" db="EMBL/GenBank/DDBJ databases">
        <title>Genomic Encyclopedia of Type Strains, Phase IV (KMG-V): Genome sequencing to study the core and pangenomes of soil and plant-associated prokaryotes.</title>
        <authorList>
            <person name="Whitman W."/>
        </authorList>
    </citation>
    <scope>NUCLEOTIDE SEQUENCE [LARGE SCALE GENOMIC DNA]</scope>
    <source>
        <strain evidence="2 3">SEMIA 4034</strain>
    </source>
</reference>
<sequence length="48" mass="5327">MLIQSHRYTGRPWGPHISLLLMLVSIPIVIVAVALLIVRVKHALEAEA</sequence>
<dbReference type="AlphaFoldDB" id="A0A7W8XIY5"/>
<gene>
    <name evidence="2" type="ORF">GGI59_005363</name>
</gene>
<accession>A0A7W8XIY5</accession>